<reference evidence="1" key="1">
    <citation type="submission" date="2023-08" db="EMBL/GenBank/DDBJ databases">
        <authorList>
            <person name="Nazir A."/>
        </authorList>
    </citation>
    <scope>NUCLEOTIDE SEQUENCE</scope>
</reference>
<protein>
    <submittedName>
        <fullName evidence="1">Uncharacterized protein</fullName>
    </submittedName>
</protein>
<accession>A0AA96KT83</accession>
<organism evidence="1">
    <name type="scientific">Staphylococcus phage vB_VibM_10AMN12</name>
    <dbReference type="NCBI Taxonomy" id="3076785"/>
    <lineage>
        <taxon>Viruses</taxon>
        <taxon>Duplodnaviria</taxon>
        <taxon>Heunggongvirae</taxon>
        <taxon>Uroviricota</taxon>
        <taxon>Caudoviricetes</taxon>
    </lineage>
</organism>
<proteinExistence type="predicted"/>
<dbReference type="EMBL" id="OR481006">
    <property type="protein sequence ID" value="WNO47568.1"/>
    <property type="molecule type" value="Genomic_DNA"/>
</dbReference>
<sequence length="65" mass="7469">MSNYKINVGSNSYTPWENYSRESLEYSCIELGMSSQNLDQYSKEELFKKLISLGCAKSAMEEEDV</sequence>
<name>A0AA96KT83_9CAUD</name>
<evidence type="ECO:0000313" key="1">
    <source>
        <dbReference type="EMBL" id="WNO47568.1"/>
    </source>
</evidence>